<keyword evidence="7 9" id="KW-0418">Kinase</keyword>
<evidence type="ECO:0000256" key="8">
    <source>
        <dbReference type="ARBA" id="ARBA00022840"/>
    </source>
</evidence>
<comment type="similarity">
    <text evidence="2">Belongs to the IPK1 type 1 family.</text>
</comment>
<evidence type="ECO:0000313" key="11">
    <source>
        <dbReference type="EMBL" id="WPB04531.1"/>
    </source>
</evidence>
<evidence type="ECO:0000256" key="6">
    <source>
        <dbReference type="ARBA" id="ARBA00022741"/>
    </source>
</evidence>
<dbReference type="InterPro" id="IPR009286">
    <property type="entry name" value="Ins_P5_2-kin"/>
</dbReference>
<reference evidence="11 13" key="2">
    <citation type="submission" date="2023-09" db="EMBL/GenBank/DDBJ databases">
        <title>Complete-Gapless Cercospora beticola genome.</title>
        <authorList>
            <person name="Wyatt N.A."/>
            <person name="Spanner R.E."/>
            <person name="Bolton M.D."/>
        </authorList>
    </citation>
    <scope>NUCLEOTIDE SEQUENCE [LARGE SCALE GENOMIC DNA]</scope>
    <source>
        <strain evidence="11">Cb09-40</strain>
    </source>
</reference>
<dbReference type="PANTHER" id="PTHR14456">
    <property type="entry name" value="INOSITOL POLYPHOSPHATE KINASE 1"/>
    <property type="match status" value="1"/>
</dbReference>
<dbReference type="PANTHER" id="PTHR14456:SF2">
    <property type="entry name" value="INOSITOL-PENTAKISPHOSPHATE 2-KINASE"/>
    <property type="match status" value="1"/>
</dbReference>
<dbReference type="EMBL" id="CP134189">
    <property type="protein sequence ID" value="WPB04531.1"/>
    <property type="molecule type" value="Genomic_DNA"/>
</dbReference>
<dbReference type="Proteomes" id="UP000230605">
    <property type="component" value="Chromosome 6"/>
</dbReference>
<dbReference type="GO" id="GO:0032958">
    <property type="term" value="P:inositol phosphate biosynthetic process"/>
    <property type="evidence" value="ECO:0007669"/>
    <property type="project" value="TreeGrafter"/>
</dbReference>
<organism evidence="10 12">
    <name type="scientific">Cercospora beticola</name>
    <name type="common">Sugarbeet leaf spot fungus</name>
    <dbReference type="NCBI Taxonomy" id="122368"/>
    <lineage>
        <taxon>Eukaryota</taxon>
        <taxon>Fungi</taxon>
        <taxon>Dikarya</taxon>
        <taxon>Ascomycota</taxon>
        <taxon>Pezizomycotina</taxon>
        <taxon>Dothideomycetes</taxon>
        <taxon>Dothideomycetidae</taxon>
        <taxon>Mycosphaerellales</taxon>
        <taxon>Mycosphaerellaceae</taxon>
        <taxon>Cercospora</taxon>
    </lineage>
</organism>
<dbReference type="GO" id="GO:0005634">
    <property type="term" value="C:nucleus"/>
    <property type="evidence" value="ECO:0007669"/>
    <property type="project" value="TreeGrafter"/>
</dbReference>
<evidence type="ECO:0000256" key="7">
    <source>
        <dbReference type="ARBA" id="ARBA00022777"/>
    </source>
</evidence>
<dbReference type="OrthoDB" id="272370at2759"/>
<dbReference type="GO" id="GO:0005524">
    <property type="term" value="F:ATP binding"/>
    <property type="evidence" value="ECO:0007669"/>
    <property type="project" value="UniProtKB-KW"/>
</dbReference>
<comment type="domain">
    <text evidence="9">The EXKPK motif is conserved in inositol-pentakisphosphate 2-kinases of both family 1 and 2.</text>
</comment>
<keyword evidence="13" id="KW-1185">Reference proteome</keyword>
<dbReference type="GO" id="GO:0035299">
    <property type="term" value="F:inositol-1,3,4,5,6-pentakisphosphate 2-kinase activity"/>
    <property type="evidence" value="ECO:0007669"/>
    <property type="project" value="UniProtKB-EC"/>
</dbReference>
<comment type="catalytic activity">
    <reaction evidence="9">
        <text>1D-myo-inositol 1,3,4,5,6-pentakisphosphate + ATP = 1D-myo-inositol hexakisphosphate + ADP + H(+)</text>
        <dbReference type="Rhea" id="RHEA:20313"/>
        <dbReference type="ChEBI" id="CHEBI:15378"/>
        <dbReference type="ChEBI" id="CHEBI:30616"/>
        <dbReference type="ChEBI" id="CHEBI:57733"/>
        <dbReference type="ChEBI" id="CHEBI:58130"/>
        <dbReference type="ChEBI" id="CHEBI:456216"/>
        <dbReference type="EC" id="2.7.1.158"/>
    </reaction>
</comment>
<dbReference type="Pfam" id="PF06090">
    <property type="entry name" value="Ins_P5_2-kin"/>
    <property type="match status" value="1"/>
</dbReference>
<evidence type="ECO:0000256" key="9">
    <source>
        <dbReference type="RuleBase" id="RU364126"/>
    </source>
</evidence>
<comment type="function">
    <text evidence="9">Phosphorylates Ins(1,3,4,5,6)P5 at position 2 to form Ins(1,2,3,4,5,6)P6 (InsP6 or phytate).</text>
</comment>
<dbReference type="EC" id="2.7.1.158" evidence="3 9"/>
<comment type="function">
    <text evidence="1">Has kinase activity and phosphorylates inositol-1,3,4,5,6-pentakisphosphate (Ins(1,3,4,5,6)P5) to produce 1,2,3,4,5,6-hexakisphosphate (InsP6), also known as phytate.</text>
</comment>
<evidence type="ECO:0000256" key="2">
    <source>
        <dbReference type="ARBA" id="ARBA00008305"/>
    </source>
</evidence>
<protein>
    <recommendedName>
        <fullName evidence="4 9">Inositol-pentakisphosphate 2-kinase</fullName>
        <ecNumber evidence="3 9">2.7.1.158</ecNumber>
    </recommendedName>
</protein>
<proteinExistence type="inferred from homology"/>
<evidence type="ECO:0000313" key="10">
    <source>
        <dbReference type="EMBL" id="PIA94887.1"/>
    </source>
</evidence>
<evidence type="ECO:0000313" key="13">
    <source>
        <dbReference type="Proteomes" id="UP001302367"/>
    </source>
</evidence>
<evidence type="ECO:0000256" key="3">
    <source>
        <dbReference type="ARBA" id="ARBA00012023"/>
    </source>
</evidence>
<keyword evidence="5 9" id="KW-0808">Transferase</keyword>
<name>A0A2G5HQR3_CERBT</name>
<dbReference type="EMBL" id="LKMD01000104">
    <property type="protein sequence ID" value="PIA94887.1"/>
    <property type="molecule type" value="Genomic_DNA"/>
</dbReference>
<dbReference type="Proteomes" id="UP001302367">
    <property type="component" value="Chromosome 6"/>
</dbReference>
<dbReference type="AlphaFoldDB" id="A0A2G5HQR3"/>
<sequence>MSIPVWFAECVQRDTPSLYSTAAAAHVNSSSVSKCSLVYLNEGGANFVFRIVPDESGKLPKTLQKKLLRVGKNLSHVQPAEEQLQALGTNFATLFPAENLIQHELISLDAGTTAALNIMLAKLDRPNHRLDDLLPSKAISGMLVTDMTPEAGEVLLQLKPKWLAQSPNAPRGAKRCRTCAVRAHRASKSIRTATDAQQSCPLDLISDHSAHRKAAVHAITTDDRIRDYLLLGAQPLLQRLRACQLEFDRDGVLKTSSVESVLLLCRAMTLRDCTLFVKRSGSTIDARLGDLDLKHPEKLDRWKKVEEHLISDGWYTNTEPLEHRVKEKICLLAR</sequence>
<evidence type="ECO:0000313" key="12">
    <source>
        <dbReference type="Proteomes" id="UP000230605"/>
    </source>
</evidence>
<gene>
    <name evidence="10" type="ORF">CB0940_07979</name>
    <name evidence="11" type="ORF">RHO25_009177</name>
</gene>
<evidence type="ECO:0000256" key="5">
    <source>
        <dbReference type="ARBA" id="ARBA00022679"/>
    </source>
</evidence>
<reference evidence="10 12" key="1">
    <citation type="submission" date="2015-10" db="EMBL/GenBank/DDBJ databases">
        <title>The cercosporin biosynthetic gene cluster was horizontally transferred to several fungal lineages and shown to be expanded in Cercospora beticola based on microsynteny with recipient genomes.</title>
        <authorList>
            <person name="De Jonge R."/>
            <person name="Ebert M.K."/>
            <person name="Suttle J.C."/>
            <person name="Jurick Ii W.M."/>
            <person name="Secor G.A."/>
            <person name="Thomma B.P."/>
            <person name="Van De Peer Y."/>
            <person name="Bolton M.D."/>
        </authorList>
    </citation>
    <scope>NUCLEOTIDE SEQUENCE [LARGE SCALE GENOMIC DNA]</scope>
    <source>
        <strain evidence="10 12">09-40</strain>
    </source>
</reference>
<evidence type="ECO:0000256" key="1">
    <source>
        <dbReference type="ARBA" id="ARBA00003979"/>
    </source>
</evidence>
<evidence type="ECO:0000256" key="4">
    <source>
        <dbReference type="ARBA" id="ARBA00014846"/>
    </source>
</evidence>
<keyword evidence="8 9" id="KW-0067">ATP-binding</keyword>
<keyword evidence="6 9" id="KW-0547">Nucleotide-binding</keyword>
<accession>A0A2G5HQR3</accession>